<dbReference type="AlphaFoldDB" id="E9I6H2"/>
<dbReference type="InParanoid" id="E9I6H2"/>
<protein>
    <submittedName>
        <fullName evidence="1">Uncharacterized protein</fullName>
    </submittedName>
</protein>
<evidence type="ECO:0000313" key="1">
    <source>
        <dbReference type="EMBL" id="EFX60408.1"/>
    </source>
</evidence>
<proteinExistence type="predicted"/>
<organism evidence="1 2">
    <name type="scientific">Daphnia pulex</name>
    <name type="common">Water flea</name>
    <dbReference type="NCBI Taxonomy" id="6669"/>
    <lineage>
        <taxon>Eukaryota</taxon>
        <taxon>Metazoa</taxon>
        <taxon>Ecdysozoa</taxon>
        <taxon>Arthropoda</taxon>
        <taxon>Crustacea</taxon>
        <taxon>Branchiopoda</taxon>
        <taxon>Diplostraca</taxon>
        <taxon>Cladocera</taxon>
        <taxon>Anomopoda</taxon>
        <taxon>Daphniidae</taxon>
        <taxon>Daphnia</taxon>
    </lineage>
</organism>
<dbReference type="EMBL" id="GL736455">
    <property type="protein sequence ID" value="EFX60408.1"/>
    <property type="molecule type" value="Genomic_DNA"/>
</dbReference>
<reference evidence="1 2" key="1">
    <citation type="journal article" date="2011" name="Science">
        <title>The ecoresponsive genome of Daphnia pulex.</title>
        <authorList>
            <person name="Colbourne J.K."/>
            <person name="Pfrender M.E."/>
            <person name="Gilbert D."/>
            <person name="Thomas W.K."/>
            <person name="Tucker A."/>
            <person name="Oakley T.H."/>
            <person name="Tokishita S."/>
            <person name="Aerts A."/>
            <person name="Arnold G.J."/>
            <person name="Basu M.K."/>
            <person name="Bauer D.J."/>
            <person name="Caceres C.E."/>
            <person name="Carmel L."/>
            <person name="Casola C."/>
            <person name="Choi J.H."/>
            <person name="Detter J.C."/>
            <person name="Dong Q."/>
            <person name="Dusheyko S."/>
            <person name="Eads B.D."/>
            <person name="Frohlich T."/>
            <person name="Geiler-Samerotte K.A."/>
            <person name="Gerlach D."/>
            <person name="Hatcher P."/>
            <person name="Jogdeo S."/>
            <person name="Krijgsveld J."/>
            <person name="Kriventseva E.V."/>
            <person name="Kultz D."/>
            <person name="Laforsch C."/>
            <person name="Lindquist E."/>
            <person name="Lopez J."/>
            <person name="Manak J.R."/>
            <person name="Muller J."/>
            <person name="Pangilinan J."/>
            <person name="Patwardhan R.P."/>
            <person name="Pitluck S."/>
            <person name="Pritham E.J."/>
            <person name="Rechtsteiner A."/>
            <person name="Rho M."/>
            <person name="Rogozin I.B."/>
            <person name="Sakarya O."/>
            <person name="Salamov A."/>
            <person name="Schaack S."/>
            <person name="Shapiro H."/>
            <person name="Shiga Y."/>
            <person name="Skalitzky C."/>
            <person name="Smith Z."/>
            <person name="Souvorov A."/>
            <person name="Sung W."/>
            <person name="Tang Z."/>
            <person name="Tsuchiya D."/>
            <person name="Tu H."/>
            <person name="Vos H."/>
            <person name="Wang M."/>
            <person name="Wolf Y.I."/>
            <person name="Yamagata H."/>
            <person name="Yamada T."/>
            <person name="Ye Y."/>
            <person name="Shaw J.R."/>
            <person name="Andrews J."/>
            <person name="Crease T.J."/>
            <person name="Tang H."/>
            <person name="Lucas S.M."/>
            <person name="Robertson H.M."/>
            <person name="Bork P."/>
            <person name="Koonin E.V."/>
            <person name="Zdobnov E.M."/>
            <person name="Grigoriev I.V."/>
            <person name="Lynch M."/>
            <person name="Boore J.L."/>
        </authorList>
    </citation>
    <scope>NUCLEOTIDE SEQUENCE [LARGE SCALE GENOMIC DNA]</scope>
</reference>
<evidence type="ECO:0000313" key="2">
    <source>
        <dbReference type="Proteomes" id="UP000000305"/>
    </source>
</evidence>
<dbReference type="Proteomes" id="UP000000305">
    <property type="component" value="Unassembled WGS sequence"/>
</dbReference>
<accession>E9I6H2</accession>
<sequence length="337" mass="38569">MGRHLTSLSIGDDTMSRMKCEAWRWQRDEDGWLFRQLLKRDALLPRTHGPADCHVGTGLHAFIEGNRIYCRNSKQRVRIDRGLPSDTPMLLAMDADYVKPEPLDARKVEQLRWEEKKGGRAGHSQGQGLYALQWYQEGGKFHARTEHYMINSGGSGPFYEVEGVTSRHDLILLFMRRVIKSCAHDFAGRHCSDGPAKWAQAQKKAAWAIGQCPPLMYGVDLAQEFEELKATLDANEIERCKMLHDVSDMRDKIFSAMYDAEGRDLPEHMSDWFKNTYGSDDDIFARADIQLQGEWPNDLRVMIYSAGPHYQGAIENEDTPEQLEAWRVALSERLPIP</sequence>
<dbReference type="KEGG" id="dpx:DAPPUDRAFT_124286"/>
<keyword evidence="2" id="KW-1185">Reference proteome</keyword>
<dbReference type="HOGENOM" id="CLU_825316_0_0_1"/>
<gene>
    <name evidence="1" type="ORF">DAPPUDRAFT_124286</name>
</gene>
<feature type="non-terminal residue" evidence="1">
    <location>
        <position position="1"/>
    </location>
</feature>
<name>E9I6H2_DAPPU</name>